<feature type="region of interest" description="Disordered" evidence="4">
    <location>
        <begin position="331"/>
        <end position="369"/>
    </location>
</feature>
<dbReference type="GO" id="GO:0006904">
    <property type="term" value="P:vesicle docking involved in exocytosis"/>
    <property type="evidence" value="ECO:0007669"/>
    <property type="project" value="TreeGrafter"/>
</dbReference>
<comment type="caution">
    <text evidence="5">The sequence shown here is derived from an EMBL/GenBank/DDBJ whole genome shotgun (WGS) entry which is preliminary data.</text>
</comment>
<evidence type="ECO:0000256" key="4">
    <source>
        <dbReference type="SAM" id="MobiDB-lite"/>
    </source>
</evidence>
<evidence type="ECO:0000256" key="1">
    <source>
        <dbReference type="ARBA" id="ARBA00022723"/>
    </source>
</evidence>
<feature type="region of interest" description="Disordered" evidence="4">
    <location>
        <begin position="581"/>
        <end position="611"/>
    </location>
</feature>
<evidence type="ECO:0000313" key="5">
    <source>
        <dbReference type="EMBL" id="KAK7201742.1"/>
    </source>
</evidence>
<dbReference type="GO" id="GO:0030897">
    <property type="term" value="C:HOPS complex"/>
    <property type="evidence" value="ECO:0007669"/>
    <property type="project" value="TreeGrafter"/>
</dbReference>
<dbReference type="PANTHER" id="PTHR23323">
    <property type="entry name" value="VACUOLAR PROTEIN SORTING-ASSOCIATED PROTEIN"/>
    <property type="match status" value="1"/>
</dbReference>
<feature type="compositionally biased region" description="Polar residues" evidence="4">
    <location>
        <begin position="107"/>
        <end position="135"/>
    </location>
</feature>
<dbReference type="GO" id="GO:0008270">
    <property type="term" value="F:zinc ion binding"/>
    <property type="evidence" value="ECO:0007669"/>
    <property type="project" value="UniProtKB-KW"/>
</dbReference>
<evidence type="ECO:0000256" key="3">
    <source>
        <dbReference type="ARBA" id="ARBA00022833"/>
    </source>
</evidence>
<dbReference type="GO" id="GO:0005768">
    <property type="term" value="C:endosome"/>
    <property type="evidence" value="ECO:0007669"/>
    <property type="project" value="TreeGrafter"/>
</dbReference>
<feature type="region of interest" description="Disordered" evidence="4">
    <location>
        <begin position="22"/>
        <end position="67"/>
    </location>
</feature>
<feature type="region of interest" description="Disordered" evidence="4">
    <location>
        <begin position="2085"/>
        <end position="2170"/>
    </location>
</feature>
<sequence>MFVDGEALRWYDPWLLFPNCPLGPGGGDRDEEARQDVPHDLQEGRASSLGTAAAAGSAATSVGDATRRARAETLQRLNSDTLSSERDASRSEAVLLAALRRGEHPSAATTTQRTHSRTAVASVSANRQSGLASTRSSERSALLHDNNNDDGDDHDGDNNSSSSGDDDHDDGLGLRRSATGARDVSAQARELRDFFGGAPARLGAREEPVLCPLDTHADPLVHIAAAAEVFAVVTAGVPQVLYIFDQLNNLPISSVVVSGTTYPAASTEDAAADSRASAAAVAAAVVVRDCAVAPEDRVSLLSMDPTGHYCVLVFDSGKAVCFHIPHRAPCAPPPRRDATAAPEVTVDSVQGDGDGDEERRRRHRRQRLAESKSAARRWLRFDLRRRSADAAAASAHDSDEGGDAVSAAAACRPQGFSLVMDLPAPHAHRNHQQQQPQQQYARVTRPISFVPACVGWCRHMSGGGDDDDDVMDVDVDGQPLRSAATPSSLPITSPSAEVLLGALRGGAIVAARLTPTGVREARVVFTFSAPVANASVDSVVALRTAPAVVYGTGATCPARDAATTTTSAAAAAAATFRPHIHTPHFTSADDGGGGGGGGGSGGGASRRGGAPLRHDGVVVPAAAAPTTAAAAAAVRRWVVLVSLRNRLYVFSSPITASASVAGAAPPPLLTGRVEDAFACCAAGTQRCYVDVEADALSDYSGGECGGGVYSGAPSCIHANGGALVTRPEVRRGTSAGDAARAGESAESRCRLRVVDPSTAGAAPQLLASSPSRGVLHLVLPDAVPERAAGGAGRAPAEGTTLVAPATLPAAFYWQYGDVLVQGIVLYGAGGLEVGAKVRQLVHDSVGDAVDAGDRAADEEAGLSALLEEAVAETQTLGRRWPGDDDDDGARGSARDAGAAGTAGGAGVATRQRSPSVVPALPSTMLLPISILSVVNVNACLRSVRGLLAASDAAHTTAHGRSGPVLAYTRAAVPLTASSANAGRHADAADGPAACRHPYLQFPWSEHLELSRDAVRRARRHPPRPRIAAEAEADDDGKAAAVSATSAPATMSVALLDGALARGDFDVETLRRLRAMAAAYVRRSPLLFDASPEALLRATAAEQHVTSPPPSRARSPAARDGGRRARPPRRAVCSGVATGQHDGEVLVSLAASYSHLALSTTEGVFVVAHAAALPLEEAATAWRRALVYHAVVAATASSSSSSVSPAFTVVADAAAPDMFYAASTRRIARLQTAAPATSSAGQRQLVLQLLNAAARLERCGGAPASPCVATTTASTASPAAEAVVVVPSSLAHEVRLRGCLRQSEPATSAWGQQSCGWDGVAAASVSSSHTVAPHSRSRSGTGEPLSALRRGTNGEVDEDNDNGAAPAASATLVPPLRHRHTPPPPSGAASSLSHRSSSSGANDGAVAQHGRGHDADPAPLSRRMSSASLDAAALPHRHAGSPIVSVMMDAAPSSPAPGRHSASASLSAALRTSSAAVTFTRARSVSFAPQAALDDDDDDEDDGGVREREAGAELASTSVPVLDTHRGVADAFRTALDAAGAASCAEDRDLLGFLRANPLLHVMMHEAARTGYHDASVAPCARSVRSGRHVRAVNVPGFGLLPGSVGLTPLPRGISPAQACMLLERPFGALLYTADHLYEMTLAACVSGTSSRRRGLSGQEIELLGIVRRAYGRYLLASRRYLEAAVQLGRAPERVRDHRDHHHHQHHDGGGAASLLTTVVELVQVFRASNSLEPLWLLLRLRLRQLESSREGVGGHALTVSVLATWLLALDLEGCSAARAGAQAERAPAPPPSYTRVEWIRRRYGLDDPRALLGDTLRRYGRFIDLSVLSTLLGRLAAAPEAVLVAELLGSPEASVATLALRQRNYLAGLVRLEALLVDPAARAPETQTLLQALVQEEPGLAGAATHAPPLRVVVGGRLSAAVEAAAGAGGEACVAAPLLSVLPVAPRNFAHPTHALTDLITRLAPLLLRCYPRRFVDGCLLTVVRERPDLVLHPRRLLPALLAYSVGSNESDAEASGSAVAVLRAVATARHTGSTCADTGAHDDRRCPPSSRSPTPSSSAEEISFDEDIQLSEPHVEDTALVAAAPPPSLSPEAPFTLTAEPTVPSPARRTGATESTSAPSRPSADVCCSDDDDEDVSVASGRGSAASSSDSAEAMLCEDGQPRRCGSSRSLTRRHRAAAMAAAAAAAARAAMVPSLTPDAVDDRPSTAPPNAVLAYLREVADPADAAGDADPVDAALLVAYATALERDGGDGALAAFAERVALRFVHAAAAAADAGGATAAGSRSGCSRSSVAPAAAYGLQHLFRLCARHRRWVGCVWMYLALGHHRDAVQLALTGVTGDAGVQLAVRLLQLLHERDAQHERAVRVGERPWRGCASLTSVTDVVARGAEGSDTQQQQQQQRAAVRRSRRELWMLVVQHLIHGGGGDGGGGVGGGGARDGAQAALRLSLHAGIDGVDVTDVLPALPDTIVLAELQEQLLASLRGLSHRIRALRADATALGRDSRVLHHELNDVAQTPLLLPADARCVLCGQPALAHPFIVYPRCRHVMHASCYHSARRATRPPHAEAPPAAPSWSVGGSTAAPTCVAECLLCARQHLHRILDAPLSTVLAGDDARQPRPRVSLR</sequence>
<evidence type="ECO:0000313" key="6">
    <source>
        <dbReference type="Proteomes" id="UP001430356"/>
    </source>
</evidence>
<dbReference type="GO" id="GO:0007033">
    <property type="term" value="P:vacuole organization"/>
    <property type="evidence" value="ECO:0007669"/>
    <property type="project" value="TreeGrafter"/>
</dbReference>
<feature type="region of interest" description="Disordered" evidence="4">
    <location>
        <begin position="873"/>
        <end position="913"/>
    </location>
</feature>
<feature type="region of interest" description="Disordered" evidence="4">
    <location>
        <begin position="100"/>
        <end position="184"/>
    </location>
</feature>
<feature type="region of interest" description="Disordered" evidence="4">
    <location>
        <begin position="1100"/>
        <end position="1129"/>
    </location>
</feature>
<keyword evidence="1" id="KW-0479">Metal-binding</keyword>
<feature type="compositionally biased region" description="Acidic residues" evidence="4">
    <location>
        <begin position="1492"/>
        <end position="1501"/>
    </location>
</feature>
<keyword evidence="6" id="KW-1185">Reference proteome</keyword>
<feature type="compositionally biased region" description="Low complexity" evidence="4">
    <location>
        <begin position="2048"/>
        <end position="2059"/>
    </location>
</feature>
<dbReference type="GO" id="GO:0048284">
    <property type="term" value="P:organelle fusion"/>
    <property type="evidence" value="ECO:0007669"/>
    <property type="project" value="TreeGrafter"/>
</dbReference>
<dbReference type="EMBL" id="JAECZO010000019">
    <property type="protein sequence ID" value="KAK7201742.1"/>
    <property type="molecule type" value="Genomic_DNA"/>
</dbReference>
<feature type="region of interest" description="Disordered" evidence="4">
    <location>
        <begin position="2032"/>
        <end position="2063"/>
    </location>
</feature>
<accession>A0AAW0F7S7</accession>
<keyword evidence="3" id="KW-0862">Zinc</keyword>
<feature type="region of interest" description="Disordered" evidence="4">
    <location>
        <begin position="1327"/>
        <end position="1431"/>
    </location>
</feature>
<keyword evidence="2" id="KW-0863">Zinc-finger</keyword>
<feature type="region of interest" description="Disordered" evidence="4">
    <location>
        <begin position="1489"/>
        <end position="1514"/>
    </location>
</feature>
<dbReference type="GO" id="GO:0007032">
    <property type="term" value="P:endosome organization"/>
    <property type="evidence" value="ECO:0007669"/>
    <property type="project" value="TreeGrafter"/>
</dbReference>
<name>A0AAW0F7S7_9TRYP</name>
<proteinExistence type="predicted"/>
<feature type="compositionally biased region" description="Low complexity" evidence="4">
    <location>
        <begin position="1386"/>
        <end position="1400"/>
    </location>
</feature>
<evidence type="ECO:0000256" key="2">
    <source>
        <dbReference type="ARBA" id="ARBA00022771"/>
    </source>
</evidence>
<reference evidence="5 6" key="1">
    <citation type="journal article" date="2021" name="MBio">
        <title>A New Model Trypanosomatid, Novymonas esmeraldas: Genomic Perception of Its 'Candidatus Pandoraea novymonadis' Endosymbiont.</title>
        <authorList>
            <person name="Zakharova A."/>
            <person name="Saura A."/>
            <person name="Butenko A."/>
            <person name="Podesvova L."/>
            <person name="Warmusova S."/>
            <person name="Kostygov A.Y."/>
            <person name="Nenarokova A."/>
            <person name="Lukes J."/>
            <person name="Opperdoes F.R."/>
            <person name="Yurchenko V."/>
        </authorList>
    </citation>
    <scope>NUCLEOTIDE SEQUENCE [LARGE SCALE GENOMIC DNA]</scope>
    <source>
        <strain evidence="5 6">E262AT.01</strain>
    </source>
</reference>
<feature type="compositionally biased region" description="Low complexity" evidence="4">
    <location>
        <begin position="46"/>
        <end position="64"/>
    </location>
</feature>
<gene>
    <name evidence="5" type="ORF">NESM_000240000</name>
</gene>
<dbReference type="Proteomes" id="UP001430356">
    <property type="component" value="Unassembled WGS sequence"/>
</dbReference>
<organism evidence="5 6">
    <name type="scientific">Novymonas esmeraldas</name>
    <dbReference type="NCBI Taxonomy" id="1808958"/>
    <lineage>
        <taxon>Eukaryota</taxon>
        <taxon>Discoba</taxon>
        <taxon>Euglenozoa</taxon>
        <taxon>Kinetoplastea</taxon>
        <taxon>Metakinetoplastina</taxon>
        <taxon>Trypanosomatida</taxon>
        <taxon>Trypanosomatidae</taxon>
        <taxon>Novymonas</taxon>
    </lineage>
</organism>
<protein>
    <submittedName>
        <fullName evidence="5">Vacuolar sorting protein 39 domain 2</fullName>
    </submittedName>
</protein>
<feature type="compositionally biased region" description="Basic and acidic residues" evidence="4">
    <location>
        <begin position="27"/>
        <end position="43"/>
    </location>
</feature>
<dbReference type="GO" id="GO:0030674">
    <property type="term" value="F:protein-macromolecule adaptor activity"/>
    <property type="evidence" value="ECO:0007669"/>
    <property type="project" value="TreeGrafter"/>
</dbReference>
<feature type="compositionally biased region" description="Low complexity" evidence="4">
    <location>
        <begin position="2138"/>
        <end position="2153"/>
    </location>
</feature>
<dbReference type="PANTHER" id="PTHR23323:SF26">
    <property type="entry name" value="VACUOLAR PROTEIN SORTING-ASSOCIATED PROTEIN 18 HOMOLOG"/>
    <property type="match status" value="1"/>
</dbReference>
<feature type="compositionally biased region" description="Gly residues" evidence="4">
    <location>
        <begin position="590"/>
        <end position="606"/>
    </location>
</feature>